<comment type="caution">
    <text evidence="2">The sequence shown here is derived from an EMBL/GenBank/DDBJ whole genome shotgun (WGS) entry which is preliminary data.</text>
</comment>
<feature type="compositionally biased region" description="Polar residues" evidence="1">
    <location>
        <begin position="374"/>
        <end position="398"/>
    </location>
</feature>
<feature type="region of interest" description="Disordered" evidence="1">
    <location>
        <begin position="37"/>
        <end position="213"/>
    </location>
</feature>
<feature type="compositionally biased region" description="Basic and acidic residues" evidence="1">
    <location>
        <begin position="53"/>
        <end position="72"/>
    </location>
</feature>
<feature type="compositionally biased region" description="Basic and acidic residues" evidence="1">
    <location>
        <begin position="98"/>
        <end position="115"/>
    </location>
</feature>
<protein>
    <recommendedName>
        <fullName evidence="4">FAM21/CAPZIP domain-containing protein</fullName>
    </recommendedName>
</protein>
<name>A0AAV2PQM3_MEGNR</name>
<feature type="region of interest" description="Disordered" evidence="1">
    <location>
        <begin position="226"/>
        <end position="418"/>
    </location>
</feature>
<dbReference type="Proteomes" id="UP001497623">
    <property type="component" value="Unassembled WGS sequence"/>
</dbReference>
<keyword evidence="3" id="KW-1185">Reference proteome</keyword>
<accession>A0AAV2PQM3</accession>
<feature type="non-terminal residue" evidence="2">
    <location>
        <position position="418"/>
    </location>
</feature>
<dbReference type="GO" id="GO:0097539">
    <property type="term" value="C:ciliary transition fiber"/>
    <property type="evidence" value="ECO:0007669"/>
    <property type="project" value="InterPro"/>
</dbReference>
<dbReference type="GO" id="GO:0090162">
    <property type="term" value="P:establishment of epithelial cell polarity"/>
    <property type="evidence" value="ECO:0007669"/>
    <property type="project" value="InterPro"/>
</dbReference>
<feature type="compositionally biased region" description="Low complexity" evidence="1">
    <location>
        <begin position="250"/>
        <end position="261"/>
    </location>
</feature>
<dbReference type="PANTHER" id="PTHR33689">
    <property type="entry name" value="FAS-BINDING FACTOR 1"/>
    <property type="match status" value="1"/>
</dbReference>
<feature type="compositionally biased region" description="Basic and acidic residues" evidence="1">
    <location>
        <begin position="271"/>
        <end position="288"/>
    </location>
</feature>
<organism evidence="2 3">
    <name type="scientific">Meganyctiphanes norvegica</name>
    <name type="common">Northern krill</name>
    <name type="synonym">Thysanopoda norvegica</name>
    <dbReference type="NCBI Taxonomy" id="48144"/>
    <lineage>
        <taxon>Eukaryota</taxon>
        <taxon>Metazoa</taxon>
        <taxon>Ecdysozoa</taxon>
        <taxon>Arthropoda</taxon>
        <taxon>Crustacea</taxon>
        <taxon>Multicrustacea</taxon>
        <taxon>Malacostraca</taxon>
        <taxon>Eumalacostraca</taxon>
        <taxon>Eucarida</taxon>
        <taxon>Euphausiacea</taxon>
        <taxon>Euphausiidae</taxon>
        <taxon>Meganyctiphanes</taxon>
    </lineage>
</organism>
<dbReference type="GO" id="GO:0005814">
    <property type="term" value="C:centriole"/>
    <property type="evidence" value="ECO:0007669"/>
    <property type="project" value="TreeGrafter"/>
</dbReference>
<feature type="compositionally biased region" description="Basic and acidic residues" evidence="1">
    <location>
        <begin position="150"/>
        <end position="174"/>
    </location>
</feature>
<proteinExistence type="predicted"/>
<feature type="compositionally biased region" description="Basic and acidic residues" evidence="1">
    <location>
        <begin position="313"/>
        <end position="334"/>
    </location>
</feature>
<dbReference type="EMBL" id="CAXKWB010001181">
    <property type="protein sequence ID" value="CAL4063576.1"/>
    <property type="molecule type" value="Genomic_DNA"/>
</dbReference>
<feature type="compositionally biased region" description="Basic and acidic residues" evidence="1">
    <location>
        <begin position="357"/>
        <end position="372"/>
    </location>
</feature>
<evidence type="ECO:0000256" key="1">
    <source>
        <dbReference type="SAM" id="MobiDB-lite"/>
    </source>
</evidence>
<dbReference type="InterPro" id="IPR033561">
    <property type="entry name" value="FBF1"/>
</dbReference>
<dbReference type="PANTHER" id="PTHR33689:SF1">
    <property type="entry name" value="FAS-BINDING FACTOR 1"/>
    <property type="match status" value="1"/>
</dbReference>
<evidence type="ECO:0000313" key="2">
    <source>
        <dbReference type="EMBL" id="CAL4063576.1"/>
    </source>
</evidence>
<dbReference type="GO" id="GO:0036064">
    <property type="term" value="C:ciliary basal body"/>
    <property type="evidence" value="ECO:0007669"/>
    <property type="project" value="TreeGrafter"/>
</dbReference>
<reference evidence="2 3" key="1">
    <citation type="submission" date="2024-05" db="EMBL/GenBank/DDBJ databases">
        <authorList>
            <person name="Wallberg A."/>
        </authorList>
    </citation>
    <scope>NUCLEOTIDE SEQUENCE [LARGE SCALE GENOMIC DNA]</scope>
</reference>
<feature type="compositionally biased region" description="Polar residues" evidence="1">
    <location>
        <begin position="120"/>
        <end position="134"/>
    </location>
</feature>
<gene>
    <name evidence="2" type="ORF">MNOR_LOCUS3470</name>
</gene>
<dbReference type="AlphaFoldDB" id="A0AAV2PQM3"/>
<feature type="compositionally biased region" description="Acidic residues" evidence="1">
    <location>
        <begin position="84"/>
        <end position="97"/>
    </location>
</feature>
<dbReference type="GO" id="GO:0060271">
    <property type="term" value="P:cilium assembly"/>
    <property type="evidence" value="ECO:0007669"/>
    <property type="project" value="InterPro"/>
</dbReference>
<evidence type="ECO:0008006" key="4">
    <source>
        <dbReference type="Google" id="ProtNLM"/>
    </source>
</evidence>
<evidence type="ECO:0000313" key="3">
    <source>
        <dbReference type="Proteomes" id="UP001497623"/>
    </source>
</evidence>
<sequence length="418" mass="47256">MSDDDLFDSVSDPPVSDVDEAEMAKLMADLDDIDDDLFNKSNLKSAGGSGSNKKSELKDVKQKITIEKKNKEVSINNKAKFDDNNDDDWDADDLLISEDEKKQPIKSRQKNESIKEPQGIKSNESIKNNQTGVSGSKKKLMDDLFSDSSPKMETDSKSPSKPIDSKRDKSKLMDDLFGDSSASKRSPRKSIPPQSAKDIESKQKNVQKKKKDEISFDDYTEDDLFGGFEDAKAKPKVSAQKKSGGSFMDSLLSKPSTSLTPQKPKITEFVLEEKYKNLSTKEHSKKEDDDIFGSYAPTVEKSNSPRKRTPMKSNKDMDPFDFSMDSRRQRRDPSNKSFEVDDDDIIGNLKSRRKKTKNQEKEFSPEKEEISRKPSGSRSNEKNVLSPQKDLNQKPQNTKNDDWLFGDSVIDTNKVKKE</sequence>